<evidence type="ECO:0000256" key="1">
    <source>
        <dbReference type="SAM" id="Phobius"/>
    </source>
</evidence>
<sequence length="218" mass="24356">MKKYFTLIELLIVIAIIAILASMLLPALNQARGRAQGIKCVNTLKNAGLFFAIYSDTYKGCLPAINYNIGKGWTNWAPTMVKLYYSWEPANAEDGDALMRDGGKSGFYCELNAQRFGPGWQKAVNYAMNNWRNSGSNQPYPLSKCKSPSRQLLISEAVDKPGSYVDATVAYANNNRLRWPYPVHLNRANVLFVDGHVVSMTHNDMAACDVDQFWTGNK</sequence>
<dbReference type="PANTHER" id="PTHR30093:SF2">
    <property type="entry name" value="TYPE II SECRETION SYSTEM PROTEIN H"/>
    <property type="match status" value="1"/>
</dbReference>
<dbReference type="AlphaFoldDB" id="A0A844FYQ1"/>
<keyword evidence="1" id="KW-0812">Transmembrane</keyword>
<evidence type="ECO:0000313" key="3">
    <source>
        <dbReference type="Proteomes" id="UP000435649"/>
    </source>
</evidence>
<keyword evidence="1" id="KW-1133">Transmembrane helix</keyword>
<keyword evidence="1" id="KW-0472">Membrane</keyword>
<dbReference type="NCBIfam" id="TIGR02532">
    <property type="entry name" value="IV_pilin_GFxxxE"/>
    <property type="match status" value="1"/>
</dbReference>
<dbReference type="RefSeq" id="WP_106055692.1">
    <property type="nucleotide sequence ID" value="NZ_DBFCGB010000149.1"/>
</dbReference>
<dbReference type="EMBL" id="VUNS01000001">
    <property type="protein sequence ID" value="MST95571.1"/>
    <property type="molecule type" value="Genomic_DNA"/>
</dbReference>
<keyword evidence="3" id="KW-1185">Reference proteome</keyword>
<feature type="transmembrane region" description="Helical" evidence="1">
    <location>
        <begin position="7"/>
        <end position="28"/>
    </location>
</feature>
<organism evidence="2 3">
    <name type="scientific">Victivallis lenta</name>
    <dbReference type="NCBI Taxonomy" id="2606640"/>
    <lineage>
        <taxon>Bacteria</taxon>
        <taxon>Pseudomonadati</taxon>
        <taxon>Lentisphaerota</taxon>
        <taxon>Lentisphaeria</taxon>
        <taxon>Victivallales</taxon>
        <taxon>Victivallaceae</taxon>
        <taxon>Victivallis</taxon>
    </lineage>
</organism>
<evidence type="ECO:0000313" key="2">
    <source>
        <dbReference type="EMBL" id="MST95571.1"/>
    </source>
</evidence>
<name>A0A844FYQ1_9BACT</name>
<protein>
    <submittedName>
        <fullName evidence="2">Prepilin-type N-terminal cleavage/methylation domain-containing protein</fullName>
    </submittedName>
</protein>
<dbReference type="SUPFAM" id="SSF54523">
    <property type="entry name" value="Pili subunits"/>
    <property type="match status" value="1"/>
</dbReference>
<dbReference type="PANTHER" id="PTHR30093">
    <property type="entry name" value="GENERAL SECRETION PATHWAY PROTEIN G"/>
    <property type="match status" value="1"/>
</dbReference>
<gene>
    <name evidence="2" type="ORF">FYJ85_00720</name>
</gene>
<dbReference type="Proteomes" id="UP000435649">
    <property type="component" value="Unassembled WGS sequence"/>
</dbReference>
<comment type="caution">
    <text evidence="2">The sequence shown here is derived from an EMBL/GenBank/DDBJ whole genome shotgun (WGS) entry which is preliminary data.</text>
</comment>
<dbReference type="Gene3D" id="3.30.700.10">
    <property type="entry name" value="Glycoprotein, Type 4 Pilin"/>
    <property type="match status" value="1"/>
</dbReference>
<reference evidence="2 3" key="1">
    <citation type="submission" date="2019-08" db="EMBL/GenBank/DDBJ databases">
        <title>In-depth cultivation of the pig gut microbiome towards novel bacterial diversity and tailored functional studies.</title>
        <authorList>
            <person name="Wylensek D."/>
            <person name="Hitch T.C.A."/>
            <person name="Clavel T."/>
        </authorList>
    </citation>
    <scope>NUCLEOTIDE SEQUENCE [LARGE SCALE GENOMIC DNA]</scope>
    <source>
        <strain evidence="2 3">BBE-744-WT-12</strain>
    </source>
</reference>
<accession>A0A844FYQ1</accession>
<dbReference type="InterPro" id="IPR045584">
    <property type="entry name" value="Pilin-like"/>
</dbReference>
<dbReference type="InterPro" id="IPR012902">
    <property type="entry name" value="N_methyl_site"/>
</dbReference>
<proteinExistence type="predicted"/>